<dbReference type="RefSeq" id="XP_024333689.1">
    <property type="nucleotide sequence ID" value="XM_024481471.1"/>
</dbReference>
<dbReference type="GeneID" id="36326421"/>
<feature type="compositionally biased region" description="Basic and acidic residues" evidence="4">
    <location>
        <begin position="210"/>
        <end position="220"/>
    </location>
</feature>
<organism evidence="6 7">
    <name type="scientific">Postia placenta MAD-698-R-SB12</name>
    <dbReference type="NCBI Taxonomy" id="670580"/>
    <lineage>
        <taxon>Eukaryota</taxon>
        <taxon>Fungi</taxon>
        <taxon>Dikarya</taxon>
        <taxon>Basidiomycota</taxon>
        <taxon>Agaricomycotina</taxon>
        <taxon>Agaricomycetes</taxon>
        <taxon>Polyporales</taxon>
        <taxon>Adustoporiaceae</taxon>
        <taxon>Rhodonia</taxon>
    </lineage>
</organism>
<dbReference type="PANTHER" id="PTHR45789:SF2">
    <property type="entry name" value="FI18025P1"/>
    <property type="match status" value="1"/>
</dbReference>
<name>A0A1X6MKK8_9APHY</name>
<feature type="region of interest" description="Disordered" evidence="4">
    <location>
        <begin position="513"/>
        <end position="542"/>
    </location>
</feature>
<dbReference type="InterPro" id="IPR051356">
    <property type="entry name" value="SOX/SOX-like_TF"/>
</dbReference>
<protein>
    <recommendedName>
        <fullName evidence="5">HMG box domain-containing protein</fullName>
    </recommendedName>
</protein>
<feature type="region of interest" description="Disordered" evidence="4">
    <location>
        <begin position="71"/>
        <end position="120"/>
    </location>
</feature>
<dbReference type="SUPFAM" id="SSF47095">
    <property type="entry name" value="HMG-box"/>
    <property type="match status" value="1"/>
</dbReference>
<dbReference type="SMART" id="SM00398">
    <property type="entry name" value="HMG"/>
    <property type="match status" value="1"/>
</dbReference>
<keyword evidence="7" id="KW-1185">Reference proteome</keyword>
<dbReference type="Proteomes" id="UP000194127">
    <property type="component" value="Unassembled WGS sequence"/>
</dbReference>
<accession>A0A1X6MKK8</accession>
<dbReference type="InterPro" id="IPR036910">
    <property type="entry name" value="HMG_box_dom_sf"/>
</dbReference>
<dbReference type="GO" id="GO:0000978">
    <property type="term" value="F:RNA polymerase II cis-regulatory region sequence-specific DNA binding"/>
    <property type="evidence" value="ECO:0007669"/>
    <property type="project" value="TreeGrafter"/>
</dbReference>
<evidence type="ECO:0000256" key="1">
    <source>
        <dbReference type="ARBA" id="ARBA00023125"/>
    </source>
</evidence>
<proteinExistence type="predicted"/>
<feature type="compositionally biased region" description="Low complexity" evidence="4">
    <location>
        <begin position="75"/>
        <end position="106"/>
    </location>
</feature>
<dbReference type="InterPro" id="IPR009071">
    <property type="entry name" value="HMG_box_dom"/>
</dbReference>
<dbReference type="Pfam" id="PF00505">
    <property type="entry name" value="HMG_box"/>
    <property type="match status" value="1"/>
</dbReference>
<dbReference type="CDD" id="cd01389">
    <property type="entry name" value="HMG-box_ROX1-like"/>
    <property type="match status" value="1"/>
</dbReference>
<dbReference type="EMBL" id="KZ110610">
    <property type="protein sequence ID" value="OSX56895.1"/>
    <property type="molecule type" value="Genomic_DNA"/>
</dbReference>
<dbReference type="GO" id="GO:0000981">
    <property type="term" value="F:DNA-binding transcription factor activity, RNA polymerase II-specific"/>
    <property type="evidence" value="ECO:0007669"/>
    <property type="project" value="TreeGrafter"/>
</dbReference>
<evidence type="ECO:0000256" key="3">
    <source>
        <dbReference type="PROSITE-ProRule" id="PRU00267"/>
    </source>
</evidence>
<keyword evidence="2 3" id="KW-0539">Nucleus</keyword>
<dbReference type="AlphaFoldDB" id="A0A1X6MKK8"/>
<dbReference type="PROSITE" id="PS50118">
    <property type="entry name" value="HMG_BOX_2"/>
    <property type="match status" value="1"/>
</dbReference>
<dbReference type="Gene3D" id="1.10.30.10">
    <property type="entry name" value="High mobility group box domain"/>
    <property type="match status" value="1"/>
</dbReference>
<dbReference type="STRING" id="670580.A0A1X6MKK8"/>
<evidence type="ECO:0000313" key="6">
    <source>
        <dbReference type="EMBL" id="OSX56895.1"/>
    </source>
</evidence>
<dbReference type="GO" id="GO:0005634">
    <property type="term" value="C:nucleus"/>
    <property type="evidence" value="ECO:0007669"/>
    <property type="project" value="UniProtKB-UniRule"/>
</dbReference>
<gene>
    <name evidence="6" type="ORF">POSPLADRAFT_1062048</name>
</gene>
<feature type="compositionally biased region" description="Basic and acidic residues" evidence="4">
    <location>
        <begin position="238"/>
        <end position="268"/>
    </location>
</feature>
<evidence type="ECO:0000256" key="4">
    <source>
        <dbReference type="SAM" id="MobiDB-lite"/>
    </source>
</evidence>
<evidence type="ECO:0000256" key="2">
    <source>
        <dbReference type="ARBA" id="ARBA00023242"/>
    </source>
</evidence>
<evidence type="ECO:0000259" key="5">
    <source>
        <dbReference type="PROSITE" id="PS50118"/>
    </source>
</evidence>
<feature type="DNA-binding region" description="HMG box" evidence="3">
    <location>
        <begin position="158"/>
        <end position="226"/>
    </location>
</feature>
<sequence length="552" mass="60382">MPASRDERHSTSNAFSVFPVVTFEHQHTAVDETQPATCVVPSYAAVGSPHFACFEWDASQPILSPVISARPPSPYTSASPPSPARVASPPSPIIPFASTPSTSSPAKRPRPDDEASQGSPKRLLLAEDAGLSPADIAAPEVQPKRKRVRKSTKDPNHIPRPSNCFILYKNDYIRRLYESGYEAMSKDITKVIGAQWRLLPENERRYWKDKAKEVKDDHRLSNPGYRYKPERKKTGRPPKGESRTERNLENARDQEEKENDQRLGDDNVARPLIGSTEDNHATGNTRAIAGPQRVSLSTVPLISRQSQNNSSPPLHSAVRAPRAGTSTEWCYAGQVMPYFQPRPASVLHPAFQQARAPRPVTTYRGQPARPDPSLSQVVNEAANHGLALPYVANSSTYYLSGNHAQYPVQAPVDGFQVMAPAQVYNATQCLAYVPPPSMPSYTHPALYQHPAAAQYTSPYVIPTPGSSYGPNSAYTGAPAFSHLTPPDSTTPELLTEDVALALSVFEAQGSFIPQQSNSPDLNSTLASATRHTPLEESSQGSDWFSDMFPDLV</sequence>
<feature type="domain" description="HMG box" evidence="5">
    <location>
        <begin position="158"/>
        <end position="226"/>
    </location>
</feature>
<dbReference type="PANTHER" id="PTHR45789">
    <property type="entry name" value="FI18025P1"/>
    <property type="match status" value="1"/>
</dbReference>
<dbReference type="OrthoDB" id="6247875at2759"/>
<feature type="region of interest" description="Disordered" evidence="4">
    <location>
        <begin position="210"/>
        <end position="292"/>
    </location>
</feature>
<reference evidence="6 7" key="1">
    <citation type="submission" date="2017-04" db="EMBL/GenBank/DDBJ databases">
        <title>Genome Sequence of the Model Brown-Rot Fungus Postia placenta SB12.</title>
        <authorList>
            <consortium name="DOE Joint Genome Institute"/>
            <person name="Gaskell J."/>
            <person name="Kersten P."/>
            <person name="Larrondo L.F."/>
            <person name="Canessa P."/>
            <person name="Martinez D."/>
            <person name="Hibbett D."/>
            <person name="Schmoll M."/>
            <person name="Kubicek C.P."/>
            <person name="Martinez A.T."/>
            <person name="Yadav J."/>
            <person name="Master E."/>
            <person name="Magnuson J.K."/>
            <person name="James T."/>
            <person name="Yaver D."/>
            <person name="Berka R."/>
            <person name="Labutti K."/>
            <person name="Lipzen A."/>
            <person name="Aerts A."/>
            <person name="Barry K."/>
            <person name="Henrissat B."/>
            <person name="Blanchette R."/>
            <person name="Grigoriev I."/>
            <person name="Cullen D."/>
        </authorList>
    </citation>
    <scope>NUCLEOTIDE SEQUENCE [LARGE SCALE GENOMIC DNA]</scope>
    <source>
        <strain evidence="6 7">MAD-698-R-SB12</strain>
    </source>
</reference>
<feature type="region of interest" description="Disordered" evidence="4">
    <location>
        <begin position="132"/>
        <end position="160"/>
    </location>
</feature>
<keyword evidence="1 3" id="KW-0238">DNA-binding</keyword>
<evidence type="ECO:0000313" key="7">
    <source>
        <dbReference type="Proteomes" id="UP000194127"/>
    </source>
</evidence>